<dbReference type="STRING" id="1177154.Y5S_01830"/>
<dbReference type="Gene3D" id="1.10.443.10">
    <property type="entry name" value="Intergrase catalytic core"/>
    <property type="match status" value="1"/>
</dbReference>
<comment type="caution">
    <text evidence="2">The sequence shown here is derived from an EMBL/GenBank/DDBJ whole genome shotgun (WGS) entry which is preliminary data.</text>
</comment>
<dbReference type="EMBL" id="ARXV01000006">
    <property type="protein sequence ID" value="KGD64922.1"/>
    <property type="molecule type" value="Genomic_DNA"/>
</dbReference>
<evidence type="ECO:0000256" key="1">
    <source>
        <dbReference type="ARBA" id="ARBA00023172"/>
    </source>
</evidence>
<sequence>MRDDKAVFEPLNKPIDALKKRLSAANQGPSVGSEYRTNNRNAEKLGHLEAVRDYLREHHPELASGQRGLTMTAEEVALLIDNTCQTVEGRAVKDRQYYLVKLLEDGVKTRNWQLPVPMPVQSVQMFSSFTTPDMGARLADYDRINDAFLASLEIAAPELPAEEAMERDAGELLYSLVFHSGVTARRWFNRLSEAIRQGAGSAGDYTWLELESTSLGGRTRPSTDTCRRVILAPITELLLRRWYLRWGSNWPEVNEVKGKASPDEELLKRFVGGLIEASRITLNRPLHVFAVAEANLVMVAPGFLVHYARTPDLGASLPLSNWMRLLTGGTVVQPALQASQAERENEMVGSPALIIPEFPLTDQKPFFKRLMKRVRFLASEALTAQGVRDPIGTDRQRRDVLATKAEVFKTLDKIAEEKGCSILVQLMCHYVRALLRTDESVSPALQQKIRNLQHLELLLPYATDIPNPESLDSDEWQSIYETVVSGFPGNGGVLRQTLSEWHEFLHRYYGMPRIPMEEGSGYGVDAAILTPLEYHRAKGFLMARADDELAGIQLALLIMGFRCGLRRTECWARQYGDFHGLGDPTVNNPELLVRPTKIAGVKSDAAIRRLPLRLLLTGDELEWLTGFVNGRKLRRANDEARDALFEDPVSGTFRIQEKWAFDGLTALLRSVSGDENIRFHHLRHSFASLTLLRLLERKPFDLLQETWVRSNDVELMPAVHGSGNTVNAGVANAWRPLSQLAQWMGHSSERVTLKSYTHLLDLALRQYLLSDDRSYTIAQQQTLLDKTSGALERFRHRAQLKDRVTPGITLAAVARIPAKGLMALPKISDKKKELPPVVNRVAEDINPLLPYRVSCQVFIRTQAQIHEPLPVALEKTAAQLDLDLPIVQQWYERSALLMNSSTGMTGTPSPTRKLGIRLSFSLRPKSELANTELYKAFTLIFRAPELPTYISPPQSKSAFQECMQFFKWLSDWMAEDPESGRRALIAAAESVQRSKAPLRPLGRSRQIAFMALMKKFRLGARATITLTVKEENRKAALKFWGQSLGVAQNAIIIRPAEDIRIPMHGNVSFDWKAPHKLGKYLWPTIRFVVFTGCVLYDAVPESFRDGSFDADTLDDESEKGAVPG</sequence>
<evidence type="ECO:0000313" key="2">
    <source>
        <dbReference type="EMBL" id="KGD64922.1"/>
    </source>
</evidence>
<dbReference type="AlphaFoldDB" id="A0A095SK05"/>
<keyword evidence="1" id="KW-0233">DNA recombination</keyword>
<evidence type="ECO:0000313" key="3">
    <source>
        <dbReference type="Proteomes" id="UP000029444"/>
    </source>
</evidence>
<dbReference type="PATRIC" id="fig|1177154.3.peg.1867"/>
<dbReference type="SUPFAM" id="SSF56349">
    <property type="entry name" value="DNA breaking-rejoining enzymes"/>
    <property type="match status" value="1"/>
</dbReference>
<dbReference type="InterPro" id="IPR011010">
    <property type="entry name" value="DNA_brk_join_enz"/>
</dbReference>
<dbReference type="GO" id="GO:0015074">
    <property type="term" value="P:DNA integration"/>
    <property type="evidence" value="ECO:0007669"/>
    <property type="project" value="InterPro"/>
</dbReference>
<name>A0A095SK05_9GAMM</name>
<accession>A0A095SK05</accession>
<proteinExistence type="predicted"/>
<gene>
    <name evidence="2" type="ORF">Y5S_01830</name>
</gene>
<dbReference type="GO" id="GO:0003677">
    <property type="term" value="F:DNA binding"/>
    <property type="evidence" value="ECO:0007669"/>
    <property type="project" value="InterPro"/>
</dbReference>
<keyword evidence="3" id="KW-1185">Reference proteome</keyword>
<dbReference type="eggNOG" id="COG0582">
    <property type="taxonomic scope" value="Bacteria"/>
</dbReference>
<dbReference type="GO" id="GO:0006310">
    <property type="term" value="P:DNA recombination"/>
    <property type="evidence" value="ECO:0007669"/>
    <property type="project" value="UniProtKB-KW"/>
</dbReference>
<dbReference type="RefSeq" id="WP_035232412.1">
    <property type="nucleotide sequence ID" value="NZ_ARXV01000006.1"/>
</dbReference>
<dbReference type="Proteomes" id="UP000029444">
    <property type="component" value="Unassembled WGS sequence"/>
</dbReference>
<dbReference type="OrthoDB" id="9157643at2"/>
<dbReference type="InterPro" id="IPR013762">
    <property type="entry name" value="Integrase-like_cat_sf"/>
</dbReference>
<reference evidence="2 3" key="1">
    <citation type="submission" date="2012-09" db="EMBL/GenBank/DDBJ databases">
        <title>Genome Sequence of alkane-degrading Bacterium Alcanivorax sp. 19-m-6.</title>
        <authorList>
            <person name="Lai Q."/>
            <person name="Shao Z."/>
        </authorList>
    </citation>
    <scope>NUCLEOTIDE SEQUENCE [LARGE SCALE GENOMIC DNA]</scope>
    <source>
        <strain evidence="2 3">19-m-6</strain>
    </source>
</reference>
<organism evidence="2 3">
    <name type="scientific">Alcanivorax nanhaiticus</name>
    <dbReference type="NCBI Taxonomy" id="1177154"/>
    <lineage>
        <taxon>Bacteria</taxon>
        <taxon>Pseudomonadati</taxon>
        <taxon>Pseudomonadota</taxon>
        <taxon>Gammaproteobacteria</taxon>
        <taxon>Oceanospirillales</taxon>
        <taxon>Alcanivoracaceae</taxon>
        <taxon>Alcanivorax</taxon>
    </lineage>
</organism>
<protein>
    <submittedName>
        <fullName evidence="2">Phage integrase family protein-like protein</fullName>
    </submittedName>
</protein>